<keyword evidence="1" id="KW-1133">Transmembrane helix</keyword>
<dbReference type="EMBL" id="CP139558">
    <property type="protein sequence ID" value="WPU96679.1"/>
    <property type="molecule type" value="Genomic_DNA"/>
</dbReference>
<reference evidence="2 3" key="1">
    <citation type="submission" date="2023-11" db="EMBL/GenBank/DDBJ databases">
        <title>Analysis of the Genomes of Mucilaginibacter gossypii cycad 4 and M. sabulilitoris SNA2: microbes with the potential for plant growth promotion.</title>
        <authorList>
            <person name="Hirsch A.M."/>
            <person name="Humm E."/>
            <person name="Rubbi M."/>
            <person name="Del Vecchio G."/>
            <person name="Ha S.M."/>
            <person name="Pellegrini M."/>
            <person name="Gunsalus R.P."/>
        </authorList>
    </citation>
    <scope>NUCLEOTIDE SEQUENCE [LARGE SCALE GENOMIC DNA]</scope>
    <source>
        <strain evidence="2 3">SNA2</strain>
    </source>
</reference>
<keyword evidence="3" id="KW-1185">Reference proteome</keyword>
<keyword evidence="1" id="KW-0472">Membrane</keyword>
<protein>
    <submittedName>
        <fullName evidence="2">DUF2809 domain-containing protein</fullName>
    </submittedName>
</protein>
<organism evidence="2 3">
    <name type="scientific">Mucilaginibacter sabulilitoris</name>
    <dbReference type="NCBI Taxonomy" id="1173583"/>
    <lineage>
        <taxon>Bacteria</taxon>
        <taxon>Pseudomonadati</taxon>
        <taxon>Bacteroidota</taxon>
        <taxon>Sphingobacteriia</taxon>
        <taxon>Sphingobacteriales</taxon>
        <taxon>Sphingobacteriaceae</taxon>
        <taxon>Mucilaginibacter</taxon>
    </lineage>
</organism>
<dbReference type="Proteomes" id="UP001324380">
    <property type="component" value="Chromosome"/>
</dbReference>
<proteinExistence type="predicted"/>
<dbReference type="Pfam" id="PF10990">
    <property type="entry name" value="DUF2809"/>
    <property type="match status" value="1"/>
</dbReference>
<evidence type="ECO:0000313" key="3">
    <source>
        <dbReference type="Proteomes" id="UP001324380"/>
    </source>
</evidence>
<evidence type="ECO:0000256" key="1">
    <source>
        <dbReference type="SAM" id="Phobius"/>
    </source>
</evidence>
<feature type="transmembrane region" description="Helical" evidence="1">
    <location>
        <begin position="88"/>
        <end position="114"/>
    </location>
</feature>
<sequence>MKFYNYFISALLLLLIEVCIGKYAHDNLIRPYGGDFLVVILIYCMVKSFWNAPVIKAAALVLLFAYAVEVSQYFHLVALLHLQHSATALMVLGSAFSWMDMFCYTLGIALVIIVEKIRLRYKTKCASIQVI</sequence>
<name>A0ABZ0TXY1_9SPHI</name>
<feature type="transmembrane region" description="Helical" evidence="1">
    <location>
        <begin position="31"/>
        <end position="50"/>
    </location>
</feature>
<evidence type="ECO:0000313" key="2">
    <source>
        <dbReference type="EMBL" id="WPU96679.1"/>
    </source>
</evidence>
<accession>A0ABZ0TXY1</accession>
<feature type="transmembrane region" description="Helical" evidence="1">
    <location>
        <begin position="57"/>
        <end position="82"/>
    </location>
</feature>
<keyword evidence="1" id="KW-0812">Transmembrane</keyword>
<gene>
    <name evidence="2" type="ORF">SNE25_14235</name>
</gene>
<dbReference type="InterPro" id="IPR021257">
    <property type="entry name" value="DUF2809"/>
</dbReference>
<dbReference type="RefSeq" id="WP_321565771.1">
    <property type="nucleotide sequence ID" value="NZ_CP139558.1"/>
</dbReference>